<keyword evidence="3" id="KW-1185">Reference proteome</keyword>
<dbReference type="EMBL" id="AE016814">
    <property type="protein sequence ID" value="AAS50279.1"/>
    <property type="molecule type" value="Genomic_DNA"/>
</dbReference>
<evidence type="ECO:0000313" key="2">
    <source>
        <dbReference type="EMBL" id="AAS50279.1"/>
    </source>
</evidence>
<dbReference type="Proteomes" id="UP000000591">
    <property type="component" value="Chromosome I"/>
</dbReference>
<proteinExistence type="predicted"/>
<dbReference type="KEGG" id="ago:AGOS_AAL087C"/>
<organism evidence="2 3">
    <name type="scientific">Eremothecium gossypii (strain ATCC 10895 / CBS 109.51 / FGSC 9923 / NRRL Y-1056)</name>
    <name type="common">Yeast</name>
    <name type="synonym">Ashbya gossypii</name>
    <dbReference type="NCBI Taxonomy" id="284811"/>
    <lineage>
        <taxon>Eukaryota</taxon>
        <taxon>Fungi</taxon>
        <taxon>Dikarya</taxon>
        <taxon>Ascomycota</taxon>
        <taxon>Saccharomycotina</taxon>
        <taxon>Saccharomycetes</taxon>
        <taxon>Saccharomycetales</taxon>
        <taxon>Saccharomycetaceae</taxon>
        <taxon>Eremothecium</taxon>
    </lineage>
</organism>
<dbReference type="STRING" id="284811.Q75F15"/>
<feature type="region of interest" description="Disordered" evidence="1">
    <location>
        <begin position="164"/>
        <end position="189"/>
    </location>
</feature>
<reference evidence="2 3" key="1">
    <citation type="journal article" date="2004" name="Science">
        <title>The Ashbya gossypii genome as a tool for mapping the ancient Saccharomyces cerevisiae genome.</title>
        <authorList>
            <person name="Dietrich F.S."/>
            <person name="Voegeli S."/>
            <person name="Brachat S."/>
            <person name="Lerch A."/>
            <person name="Gates K."/>
            <person name="Steiner S."/>
            <person name="Mohr C."/>
            <person name="Pohlmann R."/>
            <person name="Luedi P."/>
            <person name="Choi S."/>
            <person name="Wing R.A."/>
            <person name="Flavier A."/>
            <person name="Gaffney T.D."/>
            <person name="Philippsen P."/>
        </authorList>
    </citation>
    <scope>NUCLEOTIDE SEQUENCE [LARGE SCALE GENOMIC DNA]</scope>
    <source>
        <strain evidence="3">ATCC 10895 / CBS 109.51 / FGSC 9923 / NRRL Y-1056</strain>
    </source>
</reference>
<dbReference type="OrthoDB" id="4056195at2759"/>
<name>Q75F15_EREGS</name>
<evidence type="ECO:0000256" key="1">
    <source>
        <dbReference type="SAM" id="MobiDB-lite"/>
    </source>
</evidence>
<dbReference type="RefSeq" id="NP_982455.1">
    <property type="nucleotide sequence ID" value="NM_207808.1"/>
</dbReference>
<reference evidence="3" key="2">
    <citation type="journal article" date="2013" name="G3 (Bethesda)">
        <title>Genomes of Ashbya fungi isolated from insects reveal four mating-type loci, numerous translocations, lack of transposons, and distinct gene duplications.</title>
        <authorList>
            <person name="Dietrich F.S."/>
            <person name="Voegeli S."/>
            <person name="Kuo S."/>
            <person name="Philippsen P."/>
        </authorList>
    </citation>
    <scope>GENOME REANNOTATION</scope>
    <source>
        <strain evidence="3">ATCC 10895 / CBS 109.51 / FGSC 9923 / NRRL Y-1056</strain>
    </source>
</reference>
<gene>
    <name evidence="2" type="ORF">AGOS_AAL087C</name>
</gene>
<evidence type="ECO:0000313" key="3">
    <source>
        <dbReference type="Proteomes" id="UP000000591"/>
    </source>
</evidence>
<accession>Q75F15</accession>
<dbReference type="GeneID" id="4618430"/>
<dbReference type="AlphaFoldDB" id="Q75F15"/>
<feature type="region of interest" description="Disordered" evidence="1">
    <location>
        <begin position="44"/>
        <end position="82"/>
    </location>
</feature>
<dbReference type="InParanoid" id="Q75F15"/>
<dbReference type="HOGENOM" id="CLU_1434127_0_0_1"/>
<sequence>MFCACRRNILSISRARVPTFGRIRYQSSFTFNDNASLLAEEQAAEVQNGTGKNARSEGASASPAAKVTVEAGRPEESRRARKRDYSWFPVAPSTQHLTNEDIALSNLFSRQRPITPTPREDGVQHLILVLELPDLLPRKSGLAGHTRSSEWNTVPPAMLKAMARFRPPPGTRRGGRRRPVLPPTRKRED</sequence>
<dbReference type="FunCoup" id="Q75F15">
    <property type="interactions" value="33"/>
</dbReference>
<protein>
    <submittedName>
        <fullName evidence="2">AAL087Cp</fullName>
    </submittedName>
</protein>